<comment type="similarity">
    <text evidence="2">Belongs to the ATP-dependent AMP-binding enzyme family.</text>
</comment>
<dbReference type="Gene3D" id="3.40.50.980">
    <property type="match status" value="4"/>
</dbReference>
<evidence type="ECO:0000256" key="6">
    <source>
        <dbReference type="SAM" id="MobiDB-lite"/>
    </source>
</evidence>
<dbReference type="InterPro" id="IPR009081">
    <property type="entry name" value="PP-bd_ACP"/>
</dbReference>
<dbReference type="Gene3D" id="1.10.287.490">
    <property type="entry name" value="Helix hairpin bin"/>
    <property type="match status" value="1"/>
</dbReference>
<dbReference type="InterPro" id="IPR001031">
    <property type="entry name" value="Thioesterase"/>
</dbReference>
<dbReference type="GO" id="GO:0008610">
    <property type="term" value="P:lipid biosynthetic process"/>
    <property type="evidence" value="ECO:0007669"/>
    <property type="project" value="UniProtKB-ARBA"/>
</dbReference>
<proteinExistence type="inferred from homology"/>
<evidence type="ECO:0000256" key="1">
    <source>
        <dbReference type="ARBA" id="ARBA00001957"/>
    </source>
</evidence>
<dbReference type="InterPro" id="IPR023213">
    <property type="entry name" value="CAT-like_dom_sf"/>
</dbReference>
<gene>
    <name evidence="8" type="ORF">CHM34_01320</name>
</gene>
<dbReference type="Gene3D" id="1.10.1200.10">
    <property type="entry name" value="ACP-like"/>
    <property type="match status" value="2"/>
</dbReference>
<dbReference type="CDD" id="cd12117">
    <property type="entry name" value="A_NRPS_Srf_like"/>
    <property type="match status" value="1"/>
</dbReference>
<dbReference type="EMBL" id="NOWF01000001">
    <property type="protein sequence ID" value="OYD09674.1"/>
    <property type="molecule type" value="Genomic_DNA"/>
</dbReference>
<dbReference type="PROSITE" id="PS00012">
    <property type="entry name" value="PHOSPHOPANTETHEINE"/>
    <property type="match status" value="2"/>
</dbReference>
<dbReference type="Gene3D" id="3.30.300.30">
    <property type="match status" value="2"/>
</dbReference>
<accession>A0A235BBJ1</accession>
<dbReference type="SUPFAM" id="SSF47336">
    <property type="entry name" value="ACP-like"/>
    <property type="match status" value="2"/>
</dbReference>
<dbReference type="SUPFAM" id="SSF52777">
    <property type="entry name" value="CoA-dependent acyltransferases"/>
    <property type="match status" value="2"/>
</dbReference>
<dbReference type="Gene3D" id="3.40.50.1820">
    <property type="entry name" value="alpha/beta hydrolase"/>
    <property type="match status" value="1"/>
</dbReference>
<dbReference type="Pfam" id="PF00501">
    <property type="entry name" value="AMP-binding"/>
    <property type="match status" value="2"/>
</dbReference>
<dbReference type="OrthoDB" id="9765680at2"/>
<evidence type="ECO:0000256" key="4">
    <source>
        <dbReference type="ARBA" id="ARBA00022553"/>
    </source>
</evidence>
<dbReference type="PANTHER" id="PTHR45527:SF1">
    <property type="entry name" value="FATTY ACID SYNTHASE"/>
    <property type="match status" value="1"/>
</dbReference>
<comment type="caution">
    <text evidence="8">The sequence shown here is derived from an EMBL/GenBank/DDBJ whole genome shotgun (WGS) entry which is preliminary data.</text>
</comment>
<evidence type="ECO:0000256" key="2">
    <source>
        <dbReference type="ARBA" id="ARBA00006432"/>
    </source>
</evidence>
<feature type="compositionally biased region" description="Polar residues" evidence="6">
    <location>
        <begin position="640"/>
        <end position="652"/>
    </location>
</feature>
<dbReference type="Pfam" id="PF00668">
    <property type="entry name" value="Condensation"/>
    <property type="match status" value="1"/>
</dbReference>
<dbReference type="InterPro" id="IPR045851">
    <property type="entry name" value="AMP-bd_C_sf"/>
</dbReference>
<dbReference type="Gene3D" id="3.30.559.30">
    <property type="entry name" value="Nonribosomal peptide synthetase, condensation domain"/>
    <property type="match status" value="1"/>
</dbReference>
<dbReference type="InterPro" id="IPR020806">
    <property type="entry name" value="PKS_PP-bd"/>
</dbReference>
<dbReference type="GO" id="GO:0017000">
    <property type="term" value="P:antibiotic biosynthetic process"/>
    <property type="evidence" value="ECO:0007669"/>
    <property type="project" value="UniProtKB-KW"/>
</dbReference>
<dbReference type="Pfam" id="PF00550">
    <property type="entry name" value="PP-binding"/>
    <property type="match status" value="2"/>
</dbReference>
<dbReference type="Gene3D" id="3.30.559.10">
    <property type="entry name" value="Chloramphenicol acetyltransferase-like domain"/>
    <property type="match status" value="1"/>
</dbReference>
<evidence type="ECO:0000256" key="5">
    <source>
        <dbReference type="ARBA" id="ARBA00023194"/>
    </source>
</evidence>
<dbReference type="SUPFAM" id="SSF53474">
    <property type="entry name" value="alpha/beta-Hydrolases"/>
    <property type="match status" value="1"/>
</dbReference>
<dbReference type="GO" id="GO:0044550">
    <property type="term" value="P:secondary metabolite biosynthetic process"/>
    <property type="evidence" value="ECO:0007669"/>
    <property type="project" value="UniProtKB-ARBA"/>
</dbReference>
<evidence type="ECO:0000313" key="9">
    <source>
        <dbReference type="Proteomes" id="UP000215459"/>
    </source>
</evidence>
<dbReference type="InterPro" id="IPR020845">
    <property type="entry name" value="AMP-binding_CS"/>
</dbReference>
<dbReference type="InterPro" id="IPR036736">
    <property type="entry name" value="ACP-like_sf"/>
</dbReference>
<dbReference type="Pfam" id="PF00975">
    <property type="entry name" value="Thioesterase"/>
    <property type="match status" value="1"/>
</dbReference>
<dbReference type="Proteomes" id="UP000215459">
    <property type="component" value="Unassembled WGS sequence"/>
</dbReference>
<evidence type="ECO:0000256" key="3">
    <source>
        <dbReference type="ARBA" id="ARBA00022450"/>
    </source>
</evidence>
<dbReference type="InterPro" id="IPR006162">
    <property type="entry name" value="Ppantetheine_attach_site"/>
</dbReference>
<protein>
    <recommendedName>
        <fullName evidence="7">Carrier domain-containing protein</fullName>
    </recommendedName>
</protein>
<evidence type="ECO:0000313" key="8">
    <source>
        <dbReference type="EMBL" id="OYD09674.1"/>
    </source>
</evidence>
<dbReference type="PANTHER" id="PTHR45527">
    <property type="entry name" value="NONRIBOSOMAL PEPTIDE SYNTHETASE"/>
    <property type="match status" value="1"/>
</dbReference>
<dbReference type="Gene3D" id="2.30.38.10">
    <property type="entry name" value="Luciferase, Domain 3"/>
    <property type="match status" value="2"/>
</dbReference>
<organism evidence="8 9">
    <name type="scientific">Paludifilum halophilum</name>
    <dbReference type="NCBI Taxonomy" id="1642702"/>
    <lineage>
        <taxon>Bacteria</taxon>
        <taxon>Bacillati</taxon>
        <taxon>Bacillota</taxon>
        <taxon>Bacilli</taxon>
        <taxon>Bacillales</taxon>
        <taxon>Thermoactinomycetaceae</taxon>
        <taxon>Paludifilum</taxon>
    </lineage>
</organism>
<dbReference type="InterPro" id="IPR025110">
    <property type="entry name" value="AMP-bd_C"/>
</dbReference>
<dbReference type="GO" id="GO:0003824">
    <property type="term" value="F:catalytic activity"/>
    <property type="evidence" value="ECO:0007669"/>
    <property type="project" value="InterPro"/>
</dbReference>
<dbReference type="NCBIfam" id="NF003417">
    <property type="entry name" value="PRK04813.1"/>
    <property type="match status" value="2"/>
</dbReference>
<feature type="domain" description="Carrier" evidence="7">
    <location>
        <begin position="558"/>
        <end position="632"/>
    </location>
</feature>
<feature type="region of interest" description="Disordered" evidence="6">
    <location>
        <begin position="633"/>
        <end position="656"/>
    </location>
</feature>
<keyword evidence="3" id="KW-0596">Phosphopantetheine</keyword>
<dbReference type="FunFam" id="2.30.38.10:FF:000001">
    <property type="entry name" value="Non-ribosomal peptide synthetase PvdI"/>
    <property type="match status" value="2"/>
</dbReference>
<dbReference type="PROSITE" id="PS50075">
    <property type="entry name" value="CARRIER"/>
    <property type="match status" value="2"/>
</dbReference>
<comment type="cofactor">
    <cofactor evidence="1">
        <name>pantetheine 4'-phosphate</name>
        <dbReference type="ChEBI" id="CHEBI:47942"/>
    </cofactor>
</comment>
<keyword evidence="5" id="KW-0045">Antibiotic biosynthesis</keyword>
<keyword evidence="9" id="KW-1185">Reference proteome</keyword>
<dbReference type="InterPro" id="IPR000873">
    <property type="entry name" value="AMP-dep_synth/lig_dom"/>
</dbReference>
<feature type="domain" description="Carrier" evidence="7">
    <location>
        <begin position="1591"/>
        <end position="1666"/>
    </location>
</feature>
<dbReference type="SMART" id="SM00823">
    <property type="entry name" value="PKS_PP"/>
    <property type="match status" value="2"/>
</dbReference>
<dbReference type="InterPro" id="IPR001242">
    <property type="entry name" value="Condensation_dom"/>
</dbReference>
<dbReference type="Pfam" id="PF13193">
    <property type="entry name" value="AMP-binding_C"/>
    <property type="match status" value="2"/>
</dbReference>
<dbReference type="GO" id="GO:0043041">
    <property type="term" value="P:amino acid activation for nonribosomal peptide biosynthetic process"/>
    <property type="evidence" value="ECO:0007669"/>
    <property type="project" value="TreeGrafter"/>
</dbReference>
<dbReference type="InterPro" id="IPR010071">
    <property type="entry name" value="AA_adenyl_dom"/>
</dbReference>
<name>A0A235BBJ1_9BACL</name>
<evidence type="ECO:0000259" key="7">
    <source>
        <dbReference type="PROSITE" id="PS50075"/>
    </source>
</evidence>
<dbReference type="FunFam" id="3.40.50.980:FF:000001">
    <property type="entry name" value="Non-ribosomal peptide synthetase"/>
    <property type="match status" value="2"/>
</dbReference>
<dbReference type="FunFam" id="3.30.300.30:FF:000010">
    <property type="entry name" value="Enterobactin synthetase component F"/>
    <property type="match status" value="1"/>
</dbReference>
<dbReference type="GO" id="GO:0005829">
    <property type="term" value="C:cytosol"/>
    <property type="evidence" value="ECO:0007669"/>
    <property type="project" value="TreeGrafter"/>
</dbReference>
<dbReference type="FunFam" id="3.40.50.12780:FF:000012">
    <property type="entry name" value="Non-ribosomal peptide synthetase"/>
    <property type="match status" value="2"/>
</dbReference>
<dbReference type="CDD" id="cd19531">
    <property type="entry name" value="LCL_NRPS-like"/>
    <property type="match status" value="1"/>
</dbReference>
<dbReference type="PROSITE" id="PS00455">
    <property type="entry name" value="AMP_BINDING"/>
    <property type="match status" value="2"/>
</dbReference>
<dbReference type="GO" id="GO:0031177">
    <property type="term" value="F:phosphopantetheine binding"/>
    <property type="evidence" value="ECO:0007669"/>
    <property type="project" value="InterPro"/>
</dbReference>
<dbReference type="InterPro" id="IPR029058">
    <property type="entry name" value="AB_hydrolase_fold"/>
</dbReference>
<keyword evidence="4" id="KW-0597">Phosphoprotein</keyword>
<sequence>MNAREGSRMEKDSLSTVLENMKKKYSKDIWPSEAELHQMLFQSNQTYVDYPKHLSLSEIFEQQVKKTPQKIALVFGEKKWTYQELNQSANQLAHYLQDQGVKAENLIGISMERSVELIVGMLAILKVGGTIVPIDPRYPAERVNYMLQETKISILLTQTVLKDQLANKEIPILCVDEEWKRIADCSGMNLINKRKGNDLAYILFTSGSTGKPKGIEIVHHGISRLINGMPGVSITSEDVFLQMASAAFAASTIEIWGSLLHGACLAIMPPPETPSLSQLTQCLKEYDVTFLSLPMGLFNLLVDNEFHAVQHLKTILISGDVASVNHIKKARRIEGLQLINGYGLTENSTFTCYYPIPSDWQGDTFVPVGRPLPDVEVYILDQNCKPVPRGVIGELAVGGDGLSRGYLNQPHLTHEKFIPHPFKSGERLCRTGDLARWLPDGTIELRGRSDHLVKVRGFRVELGEVERAIRKNSAVKNAVVIPLEDQTRKKYLAAYVVTTSPEDLKEIRDDLKTKLPDYMIPSAFLWMESLPLNPNGKINRRALPEPAECVSIEAEYVPPRNRVEKILVEAWQQVLERGHISIHDNFFDLGGESLKAIQVSNHLKKDNLIMEIKDIFEYPTIAELSSHVVESPLPKDEETLSGTDPSAASVSIQPYDPVSSPQKGVYFMQQLDPKGVHYNIPSGMWLEGDLDVSQLEVSFQQLIQRHEALRTSFELIDGEPVQKIAPEVDFTLSYQVMSEENIQARMENFVQPFSLDRAPLLRVELIKVAKEKHLLLMDLHHIVSDATSLEIMLHELAQLYNGRVLPELNHKHQQRVSDKMKPQEEYWLEQFSGELPVLELPTDYSRPQVQDFSGERIFFRIDRETTLALKETMQQTGTITLYMALLAAYNVLLYKYTNQTDIIVGTPVVGRSNADVSSMMGMFVNTLGMRMEPHGEKTIFQFVKEVKDQVLKAVENQDYPFEELVEKLNIDRDLSRNPLFNTMFSVQNVGDLTSLQMEGLTVKPVELPVSVAKFDLTFMGKEKENEIEFYLEYSTALFKRETVERLARHFVQVVKEMAHHPQKTLAEVEILTEAEKKQILVEWNETNRAFPQKPIHILFEEQVEKTPDHIAIVIEEEKMTYRELNERANRLARTLRKRGVHPNERVALIMERSLDMIVGILSILKAGGAYVPVDTEYPAERIAYILNDSGAKWVLSQTSVMERVSTQDFTGEWLNVADEREHDDDASNLTLANGPNDLAYVTYTSGTTGRPKGVMVEHIGVPNLITNSTDLFNLEHRDRIGLFSSISFDVSVEEMWTALLNGIPLVLIPKKIILDHVVFQKYIYHQQVTILHLPPAYVKYLQPERLPSVRKLIVTGDRSTPDLVQKWGSVYINGYGPTEATVFTSLWSDVRKSEPLSTVPIGKPIANTSIYILNDQLQPQPVGVPGELYISGIGLARGYLNQPVLTQEKFIPNPFIPGERMYKTGDLVRWLPDGNIEFIGRMDHQVKVRGYRIEQGEIESVLLQHPLVKDTTVMDHLDPHGDVYLCAYVVTDEEVDQVEMKEYLGKKLPKYMIPSFIIQVDEIPLTTNGKVDRKALSKVEDLNLSIGEETPPQTEMEEKLVKIWKEILGVKNIGVTRNFFTSGGHSLKAITLVSRIRQELEIHLPLRLVFQHSTIRGLAKVLSDGRKTIQPMTLLNSPKEKKVFCFPPGIGYGVAFSDMSELIDSYAIYAFDYVDADDRLDRYVDLILQVQKEGPYVLIGYSAGGPLAFEVAKKMEQYGYTVSDVIMLESLPRTEYVYKTEYEIERETKEYVEYYTSRPKFRAYFDEATKHELLSSMVKYSKYLYQLKNTGSIQATIHQIKSELVMENVDQWASMTPDYHVYQGVGKHDEMLLKPNIPDNANIVRDILGGEDTGRD</sequence>
<dbReference type="FunFam" id="1.10.1200.10:FF:000005">
    <property type="entry name" value="Nonribosomal peptide synthetase 1"/>
    <property type="match status" value="2"/>
</dbReference>
<dbReference type="SUPFAM" id="SSF56801">
    <property type="entry name" value="Acetyl-CoA synthetase-like"/>
    <property type="match status" value="2"/>
</dbReference>
<reference evidence="8 9" key="1">
    <citation type="submission" date="2017-07" db="EMBL/GenBank/DDBJ databases">
        <title>The genome sequence of Paludifilum halophilum highlights mechanisms for microbial adaptation to high salt environemnts.</title>
        <authorList>
            <person name="Belbahri L."/>
        </authorList>
    </citation>
    <scope>NUCLEOTIDE SEQUENCE [LARGE SCALE GENOMIC DNA]</scope>
    <source>
        <strain evidence="8 9">DSM 102817</strain>
    </source>
</reference>
<dbReference type="NCBIfam" id="TIGR01733">
    <property type="entry name" value="AA-adenyl-dom"/>
    <property type="match status" value="2"/>
</dbReference>